<dbReference type="InterPro" id="IPR048285">
    <property type="entry name" value="Integrin_alpha_Ig-like_2"/>
</dbReference>
<dbReference type="Pfam" id="PF08441">
    <property type="entry name" value="Integrin_A_Ig_1"/>
    <property type="match status" value="1"/>
</dbReference>
<dbReference type="AlphaFoldDB" id="A0AAV7UHI3"/>
<dbReference type="GO" id="GO:0009897">
    <property type="term" value="C:external side of plasma membrane"/>
    <property type="evidence" value="ECO:0007669"/>
    <property type="project" value="TreeGrafter"/>
</dbReference>
<dbReference type="InterPro" id="IPR028994">
    <property type="entry name" value="Integrin_alpha_N"/>
</dbReference>
<dbReference type="GO" id="GO:0008305">
    <property type="term" value="C:integrin complex"/>
    <property type="evidence" value="ECO:0007669"/>
    <property type="project" value="InterPro"/>
</dbReference>
<feature type="chain" id="PRO_5043093705" description="Integrin alpha-4" evidence="13">
    <location>
        <begin position="24"/>
        <end position="1037"/>
    </location>
</feature>
<dbReference type="InterPro" id="IPR032695">
    <property type="entry name" value="Integrin_dom_sf"/>
</dbReference>
<dbReference type="InterPro" id="IPR013517">
    <property type="entry name" value="FG-GAP"/>
</dbReference>
<keyword evidence="10 13" id="KW-0675">Receptor</keyword>
<dbReference type="InterPro" id="IPR000413">
    <property type="entry name" value="Integrin_alpha"/>
</dbReference>
<dbReference type="PANTHER" id="PTHR23220:SF78">
    <property type="entry name" value="INTEGRIN ALPHA-4"/>
    <property type="match status" value="1"/>
</dbReference>
<evidence type="ECO:0000259" key="15">
    <source>
        <dbReference type="Pfam" id="PF20805"/>
    </source>
</evidence>
<evidence type="ECO:0000256" key="8">
    <source>
        <dbReference type="ARBA" id="ARBA00023037"/>
    </source>
</evidence>
<dbReference type="Gene3D" id="1.20.5.930">
    <property type="entry name" value="Bicelle-embedded integrin alpha(iib) transmembrane segment"/>
    <property type="match status" value="1"/>
</dbReference>
<dbReference type="GO" id="GO:0007229">
    <property type="term" value="P:integrin-mediated signaling pathway"/>
    <property type="evidence" value="ECO:0007669"/>
    <property type="project" value="UniProtKB-KW"/>
</dbReference>
<evidence type="ECO:0000256" key="5">
    <source>
        <dbReference type="ARBA" id="ARBA00022737"/>
    </source>
</evidence>
<keyword evidence="6 13" id="KW-0130">Cell adhesion</keyword>
<dbReference type="Pfam" id="PF01839">
    <property type="entry name" value="FG-GAP"/>
    <property type="match status" value="2"/>
</dbReference>
<keyword evidence="11" id="KW-0325">Glycoprotein</keyword>
<evidence type="ECO:0000256" key="10">
    <source>
        <dbReference type="ARBA" id="ARBA00023170"/>
    </source>
</evidence>
<comment type="subcellular location">
    <subcellularLocation>
        <location evidence="1 13">Membrane</location>
        <topology evidence="1 13">Single-pass type I membrane protein</topology>
    </subcellularLocation>
</comment>
<feature type="repeat" description="FG-GAP" evidence="12">
    <location>
        <begin position="344"/>
        <end position="401"/>
    </location>
</feature>
<evidence type="ECO:0000256" key="9">
    <source>
        <dbReference type="ARBA" id="ARBA00023136"/>
    </source>
</evidence>
<evidence type="ECO:0000259" key="14">
    <source>
        <dbReference type="Pfam" id="PF08441"/>
    </source>
</evidence>
<comment type="caution">
    <text evidence="17">The sequence shown here is derived from an EMBL/GenBank/DDBJ whole genome shotgun (WGS) entry which is preliminary data.</text>
</comment>
<protein>
    <recommendedName>
        <fullName evidence="19">Integrin alpha-4</fullName>
    </recommendedName>
</protein>
<keyword evidence="7 13" id="KW-1133">Transmembrane helix</keyword>
<feature type="domain" description="Integrin alpha second immunoglobulin-like" evidence="15">
    <location>
        <begin position="612"/>
        <end position="757"/>
    </location>
</feature>
<keyword evidence="4 13" id="KW-0732">Signal</keyword>
<dbReference type="InterPro" id="IPR013649">
    <property type="entry name" value="Integrin_alpha_Ig-like_1"/>
</dbReference>
<dbReference type="GO" id="GO:0005178">
    <property type="term" value="F:integrin binding"/>
    <property type="evidence" value="ECO:0007669"/>
    <property type="project" value="TreeGrafter"/>
</dbReference>
<evidence type="ECO:0000256" key="7">
    <source>
        <dbReference type="ARBA" id="ARBA00022989"/>
    </source>
</evidence>
<dbReference type="PROSITE" id="PS51470">
    <property type="entry name" value="FG_GAP"/>
    <property type="match status" value="3"/>
</dbReference>
<dbReference type="PRINTS" id="PR01185">
    <property type="entry name" value="INTEGRINA"/>
</dbReference>
<keyword evidence="18" id="KW-1185">Reference proteome</keyword>
<feature type="domain" description="Integrin alpha first immunoglubulin-like" evidence="14">
    <location>
        <begin position="452"/>
        <end position="609"/>
    </location>
</feature>
<dbReference type="Pfam" id="PF20806">
    <property type="entry name" value="Integrin_A_Ig_3"/>
    <property type="match status" value="1"/>
</dbReference>
<comment type="similarity">
    <text evidence="2 13">Belongs to the integrin alpha chain family.</text>
</comment>
<dbReference type="GO" id="GO:0033627">
    <property type="term" value="P:cell adhesion mediated by integrin"/>
    <property type="evidence" value="ECO:0007669"/>
    <property type="project" value="TreeGrafter"/>
</dbReference>
<keyword evidence="3 13" id="KW-0812">Transmembrane</keyword>
<dbReference type="Proteomes" id="UP001066276">
    <property type="component" value="Chromosome 3_1"/>
</dbReference>
<evidence type="ECO:0000313" key="18">
    <source>
        <dbReference type="Proteomes" id="UP001066276"/>
    </source>
</evidence>
<feature type="transmembrane region" description="Helical" evidence="13">
    <location>
        <begin position="969"/>
        <end position="991"/>
    </location>
</feature>
<feature type="domain" description="Integrin alpha third immunoglobulin-like" evidence="16">
    <location>
        <begin position="767"/>
        <end position="945"/>
    </location>
</feature>
<evidence type="ECO:0000256" key="12">
    <source>
        <dbReference type="PROSITE-ProRule" id="PRU00803"/>
    </source>
</evidence>
<dbReference type="Gene3D" id="2.60.40.1510">
    <property type="entry name" value="ntegrin, alpha v. Chain A, domain 3"/>
    <property type="match status" value="1"/>
</dbReference>
<dbReference type="SUPFAM" id="SSF69318">
    <property type="entry name" value="Integrin alpha N-terminal domain"/>
    <property type="match status" value="1"/>
</dbReference>
<evidence type="ECO:0000313" key="17">
    <source>
        <dbReference type="EMBL" id="KAJ1187949.1"/>
    </source>
</evidence>
<sequence length="1037" mass="115099">MNLKRCLLSSLLLLGCLSAKSRAYNIDVTHPKVFRGQNGTLFGYSVLLHNYADNIWLVVGAPTSNWIANQSVVNPGAIMRCRIENNSGGTCEQLMLGNPLGEFCGKTCVEERDNQWMGVSLSRQSGKNGNLVACGHRWKNVFYLAKEHKLPHGVCYGIPPDFRMELSKRISPCYKDHHRKFGEGHGSCQAGTSSFYARNLIIMGAPGSNFWTGSVFVYNTTGNTFKSYADNENTVKYGSYLGYAVGAGHFRNSIDYEVIGGAPQYEQIGMVYVFTIEEKKLEIMFEAKGKKLGSYFGAAVCAVDLNADGLSDLLVGAPMQSTVREEGRVFVYINMGSGTMKELEIELLGSDAYAARFGETITNLGDIDSDGFEDVAIGAPQEDDLQGAIYIYNGRENGITSIFSQRIQGHTISSTLRMFGQSISGGIDADGNGYSDVAVGAFLSDSAVLLRTRAVVAVEASLNLSSSVNRTNFNCIENGRPAVCLNITICFSFKAQAIPGYIVLNYNLSIDINRKPGTLSRFYFSSNGTSDVVLGKIDISNARRTCRKQKAFLRKDVRDILAPIYVEAAYQLGDHIVKRRQTSEFPPLKPILQQKDGKEHVTRKKVVFARFCRLKNCSADLEISGKIAFPAPYEDKTYLAVGHMKTLMLNVSVFNHEDDAYHSVLHIQLPKGLYFIKVLELEDKQINCKLSEEETQLVKLDCSIGNLFVDSGTKMDFSFLLDASSLTRAEDDLNITTSVTCENEANEELLENNFATFTVPLRYEVQLNIHGSVSPSSFSYGPTTGQSEKDEEPHCLLEKVNFTFQVINTGQSIVPDADLEIMVPNGFASNNIKLFNVLDVQTSAGGCFFKNYTRDCSLPETQDSWLKDLILFFSKRAKISVFCTREDNSCLQIICKLGDIEIEMEASVEVSLEIRPFLLQTNEALSLHLETRATMSLEKNPRVELHRKQHTNVLLEGLHNQKPKRHVTIMIILISLLIGISLFLLLTYFLSKVGFFERKYKTLPKAVNSTGETDEALQTTLKTELNGVSSKDLEDST</sequence>
<dbReference type="PROSITE" id="PS51257">
    <property type="entry name" value="PROKAR_LIPOPROTEIN"/>
    <property type="match status" value="1"/>
</dbReference>
<dbReference type="Gene3D" id="2.60.40.1530">
    <property type="entry name" value="ntegrin, alpha v. Chain A, domain 4"/>
    <property type="match status" value="1"/>
</dbReference>
<keyword evidence="8 13" id="KW-0401">Integrin</keyword>
<dbReference type="SUPFAM" id="SSF69179">
    <property type="entry name" value="Integrin domains"/>
    <property type="match status" value="3"/>
</dbReference>
<dbReference type="Pfam" id="PF20805">
    <property type="entry name" value="Integrin_A_Ig_2"/>
    <property type="match status" value="1"/>
</dbReference>
<feature type="signal peptide" evidence="13">
    <location>
        <begin position="1"/>
        <end position="23"/>
    </location>
</feature>
<evidence type="ECO:0000256" key="6">
    <source>
        <dbReference type="ARBA" id="ARBA00022889"/>
    </source>
</evidence>
<name>A0AAV7UHI3_PLEWA</name>
<evidence type="ECO:0000259" key="16">
    <source>
        <dbReference type="Pfam" id="PF20806"/>
    </source>
</evidence>
<dbReference type="GO" id="GO:0098609">
    <property type="term" value="P:cell-cell adhesion"/>
    <property type="evidence" value="ECO:0007669"/>
    <property type="project" value="TreeGrafter"/>
</dbReference>
<evidence type="ECO:0000256" key="1">
    <source>
        <dbReference type="ARBA" id="ARBA00004479"/>
    </source>
</evidence>
<proteinExistence type="inferred from homology"/>
<dbReference type="InterPro" id="IPR018184">
    <property type="entry name" value="Integrin_alpha_C_CS"/>
</dbReference>
<organism evidence="17 18">
    <name type="scientific">Pleurodeles waltl</name>
    <name type="common">Iberian ribbed newt</name>
    <dbReference type="NCBI Taxonomy" id="8319"/>
    <lineage>
        <taxon>Eukaryota</taxon>
        <taxon>Metazoa</taxon>
        <taxon>Chordata</taxon>
        <taxon>Craniata</taxon>
        <taxon>Vertebrata</taxon>
        <taxon>Euteleostomi</taxon>
        <taxon>Amphibia</taxon>
        <taxon>Batrachia</taxon>
        <taxon>Caudata</taxon>
        <taxon>Salamandroidea</taxon>
        <taxon>Salamandridae</taxon>
        <taxon>Pleurodelinae</taxon>
        <taxon>Pleurodeles</taxon>
    </lineage>
</organism>
<keyword evidence="9 13" id="KW-0472">Membrane</keyword>
<evidence type="ECO:0000256" key="13">
    <source>
        <dbReference type="RuleBase" id="RU003762"/>
    </source>
</evidence>
<gene>
    <name evidence="17" type="ORF">NDU88_004714</name>
</gene>
<feature type="repeat" description="FG-GAP" evidence="12">
    <location>
        <begin position="405"/>
        <end position="467"/>
    </location>
</feature>
<dbReference type="EMBL" id="JANPWB010000005">
    <property type="protein sequence ID" value="KAJ1187949.1"/>
    <property type="molecule type" value="Genomic_DNA"/>
</dbReference>
<dbReference type="PROSITE" id="PS00242">
    <property type="entry name" value="INTEGRIN_ALPHA"/>
    <property type="match status" value="1"/>
</dbReference>
<dbReference type="GO" id="GO:0007160">
    <property type="term" value="P:cell-matrix adhesion"/>
    <property type="evidence" value="ECO:0007669"/>
    <property type="project" value="TreeGrafter"/>
</dbReference>
<dbReference type="Gene3D" id="2.130.10.130">
    <property type="entry name" value="Integrin alpha, N-terminal"/>
    <property type="match status" value="1"/>
</dbReference>
<accession>A0AAV7UHI3</accession>
<evidence type="ECO:0000256" key="3">
    <source>
        <dbReference type="ARBA" id="ARBA00022692"/>
    </source>
</evidence>
<dbReference type="InterPro" id="IPR013519">
    <property type="entry name" value="Int_alpha_beta-p"/>
</dbReference>
<dbReference type="SMART" id="SM00191">
    <property type="entry name" value="Int_alpha"/>
    <property type="match status" value="5"/>
</dbReference>
<evidence type="ECO:0000256" key="2">
    <source>
        <dbReference type="ARBA" id="ARBA00008054"/>
    </source>
</evidence>
<evidence type="ECO:0000256" key="4">
    <source>
        <dbReference type="ARBA" id="ARBA00022729"/>
    </source>
</evidence>
<dbReference type="Gene3D" id="2.60.40.1460">
    <property type="entry name" value="Integrin domains. Chain A, domain 2"/>
    <property type="match status" value="1"/>
</dbReference>
<feature type="repeat" description="FG-GAP" evidence="12">
    <location>
        <begin position="282"/>
        <end position="341"/>
    </location>
</feature>
<reference evidence="17" key="1">
    <citation type="journal article" date="2022" name="bioRxiv">
        <title>Sequencing and chromosome-scale assembly of the giantPleurodeles waltlgenome.</title>
        <authorList>
            <person name="Brown T."/>
            <person name="Elewa A."/>
            <person name="Iarovenko S."/>
            <person name="Subramanian E."/>
            <person name="Araus A.J."/>
            <person name="Petzold A."/>
            <person name="Susuki M."/>
            <person name="Suzuki K.-i.T."/>
            <person name="Hayashi T."/>
            <person name="Toyoda A."/>
            <person name="Oliveira C."/>
            <person name="Osipova E."/>
            <person name="Leigh N.D."/>
            <person name="Simon A."/>
            <person name="Yun M.H."/>
        </authorList>
    </citation>
    <scope>NUCLEOTIDE SEQUENCE</scope>
    <source>
        <strain evidence="17">20211129_DDA</strain>
        <tissue evidence="17">Liver</tissue>
    </source>
</reference>
<dbReference type="InterPro" id="IPR048286">
    <property type="entry name" value="Integrin_alpha_Ig-like_3"/>
</dbReference>
<dbReference type="PANTHER" id="PTHR23220">
    <property type="entry name" value="INTEGRIN ALPHA"/>
    <property type="match status" value="1"/>
</dbReference>
<keyword evidence="5" id="KW-0677">Repeat</keyword>
<evidence type="ECO:0000256" key="11">
    <source>
        <dbReference type="ARBA" id="ARBA00023180"/>
    </source>
</evidence>
<evidence type="ECO:0008006" key="19">
    <source>
        <dbReference type="Google" id="ProtNLM"/>
    </source>
</evidence>